<keyword evidence="2" id="KW-1185">Reference proteome</keyword>
<dbReference type="EMBL" id="SHLD01000001">
    <property type="protein sequence ID" value="RZU76712.1"/>
    <property type="molecule type" value="Genomic_DNA"/>
</dbReference>
<evidence type="ECO:0000313" key="1">
    <source>
        <dbReference type="EMBL" id="RZU76712.1"/>
    </source>
</evidence>
<accession>A0A4Q8BFH0</accession>
<dbReference type="AlphaFoldDB" id="A0A4Q8BFH0"/>
<protein>
    <submittedName>
        <fullName evidence="1">Uncharacterized protein</fullName>
    </submittedName>
</protein>
<proteinExistence type="predicted"/>
<name>A0A4Q8BFH0_9ACTN</name>
<gene>
    <name evidence="1" type="ORF">EV384_5387</name>
</gene>
<reference evidence="1 2" key="1">
    <citation type="submission" date="2019-02" db="EMBL/GenBank/DDBJ databases">
        <title>Sequencing the genomes of 1000 actinobacteria strains.</title>
        <authorList>
            <person name="Klenk H.-P."/>
        </authorList>
    </citation>
    <scope>NUCLEOTIDE SEQUENCE [LARGE SCALE GENOMIC DNA]</scope>
    <source>
        <strain evidence="1 2">DSM 45612</strain>
    </source>
</reference>
<dbReference type="Proteomes" id="UP000294114">
    <property type="component" value="Unassembled WGS sequence"/>
</dbReference>
<evidence type="ECO:0000313" key="2">
    <source>
        <dbReference type="Proteomes" id="UP000294114"/>
    </source>
</evidence>
<organism evidence="1 2">
    <name type="scientific">Micromonospora kangleipakensis</name>
    <dbReference type="NCBI Taxonomy" id="1077942"/>
    <lineage>
        <taxon>Bacteria</taxon>
        <taxon>Bacillati</taxon>
        <taxon>Actinomycetota</taxon>
        <taxon>Actinomycetes</taxon>
        <taxon>Micromonosporales</taxon>
        <taxon>Micromonosporaceae</taxon>
        <taxon>Micromonospora</taxon>
    </lineage>
</organism>
<comment type="caution">
    <text evidence="1">The sequence shown here is derived from an EMBL/GenBank/DDBJ whole genome shotgun (WGS) entry which is preliminary data.</text>
</comment>
<sequence>MVWAMIALTLHTATRPCDVVRAFGSWLGEDMVSRGFRWLASTTTLRRSLNERVEQVVLQGVDA</sequence>